<evidence type="ECO:0000313" key="2">
    <source>
        <dbReference type="Proteomes" id="UP000828048"/>
    </source>
</evidence>
<protein>
    <submittedName>
        <fullName evidence="1">Uncharacterized protein</fullName>
    </submittedName>
</protein>
<dbReference type="EMBL" id="CM037161">
    <property type="protein sequence ID" value="KAH7853822.1"/>
    <property type="molecule type" value="Genomic_DNA"/>
</dbReference>
<organism evidence="1 2">
    <name type="scientific">Vaccinium darrowii</name>
    <dbReference type="NCBI Taxonomy" id="229202"/>
    <lineage>
        <taxon>Eukaryota</taxon>
        <taxon>Viridiplantae</taxon>
        <taxon>Streptophyta</taxon>
        <taxon>Embryophyta</taxon>
        <taxon>Tracheophyta</taxon>
        <taxon>Spermatophyta</taxon>
        <taxon>Magnoliopsida</taxon>
        <taxon>eudicotyledons</taxon>
        <taxon>Gunneridae</taxon>
        <taxon>Pentapetalae</taxon>
        <taxon>asterids</taxon>
        <taxon>Ericales</taxon>
        <taxon>Ericaceae</taxon>
        <taxon>Vaccinioideae</taxon>
        <taxon>Vaccinieae</taxon>
        <taxon>Vaccinium</taxon>
    </lineage>
</organism>
<proteinExistence type="predicted"/>
<reference evidence="1 2" key="1">
    <citation type="journal article" date="2021" name="Hortic Res">
        <title>High-quality reference genome and annotation aids understanding of berry development for evergreen blueberry (Vaccinium darrowii).</title>
        <authorList>
            <person name="Yu J."/>
            <person name="Hulse-Kemp A.M."/>
            <person name="Babiker E."/>
            <person name="Staton M."/>
        </authorList>
    </citation>
    <scope>NUCLEOTIDE SEQUENCE [LARGE SCALE GENOMIC DNA]</scope>
    <source>
        <strain evidence="2">cv. NJ 8807/NJ 8810</strain>
        <tissue evidence="1">Young leaf</tissue>
    </source>
</reference>
<name>A0ACB7YJJ3_9ERIC</name>
<sequence>MAGTGLFAEITDGDVFKYYADGEWKKSSSGKSVAIVNPTTRKTQYKVQACTQEEVNKVMEIAKAAQKQWAKTPLWKRAELLHKAAALLKEHKAPIAECLVKEIAKPAKDAVTEVVRSGDLVSYCAEEGVRILGEGKFLVSDSFPGNERTKYCLTSKIPLGVVLAIPPFNYPVNLAVSKLAPALIAGNALVLKPPTQGAVAALHMVHCFHLAGFPKGLISCVTGKGSEIGDFLTMHPGVNCISFTGGDTGIAISKKAGMVPLQMELGGKDACIVLEDADLDLVAANIIKGGFSYSGQRCTAVKVVLAMESIADSLVEKVKAKVAKLTVGPPEENCDITPVVTESSANFIEGLVMDAKTKGATFCQEYKRDGNLIWPLLLDNVRPDMRIAWEEPFGPVLPVIRINSVEEGIHHCNASNFGLQGCVFTRDINKAILISDAMESGTVQINSAPARGPDHFPFQGLKDSGIGSQGITNSINMMTKVKSTVINLPTPSVSLSLSLSHTRKSILRKVMQPCSREMQAMKSVLNQSQMTLQTMQHHQQIDDDNNNSNQIQHYDPTTPSPDDFLDQMLSTLPSCSWPSDLAGPNPRSPWDHLSASTADDQFHFDHDQSAILTAKLRQHQISGGGVGGSSPAAKSLLLQQQLLFQSRGGDSGLMPLSVGGTDDVVDGCSSFKSPNSGDDGPVQALYNGFSSGQHFHHVQGGAMQAQNFGAAAVVMNQTPAGGGAAGQPRQRVRARRGQATDPHSIAERLRRERIAERMKALQELVPNANKTDKASMLDEIIDYVKFLQLQVKVLSMSRLGGAAAVAPLVADMSSEGGGDCTALTAGGKSTNGTQTASASNNDTMTVTEHQVAKLMEEDMGSAMQYLQGKGLCLMPISLATAISTVTCHSRNPMIPNNPLLGSNDGGFGGPTSPSISALTVSSATMGNGGADGSIKDAASVSKP</sequence>
<gene>
    <name evidence="1" type="ORF">Vadar_006972</name>
</gene>
<comment type="caution">
    <text evidence="1">The sequence shown here is derived from an EMBL/GenBank/DDBJ whole genome shotgun (WGS) entry which is preliminary data.</text>
</comment>
<dbReference type="Proteomes" id="UP000828048">
    <property type="component" value="Chromosome 11"/>
</dbReference>
<keyword evidence="2" id="KW-1185">Reference proteome</keyword>
<evidence type="ECO:0000313" key="1">
    <source>
        <dbReference type="EMBL" id="KAH7853822.1"/>
    </source>
</evidence>
<accession>A0ACB7YJJ3</accession>